<evidence type="ECO:0000313" key="2">
    <source>
        <dbReference type="EMBL" id="RAK60771.1"/>
    </source>
</evidence>
<keyword evidence="3" id="KW-1185">Reference proteome</keyword>
<dbReference type="GO" id="GO:0016758">
    <property type="term" value="F:hexosyltransferase activity"/>
    <property type="evidence" value="ECO:0007669"/>
    <property type="project" value="UniProtKB-ARBA"/>
</dbReference>
<reference evidence="3" key="1">
    <citation type="submission" date="2018-05" db="EMBL/GenBank/DDBJ databases">
        <authorList>
            <person name="Li X."/>
        </authorList>
    </citation>
    <scope>NUCLEOTIDE SEQUENCE [LARGE SCALE GENOMIC DNA]</scope>
    <source>
        <strain evidence="3">HKS-05</strain>
    </source>
</reference>
<sequence>MSPSVSVVIINHNYGRFLGESVRSVLAQSAPPAEIVVVDDGSTDNSREVIAGFGGAVIPVFQSKSGHVAAFNAGFAKASGDVLIFLDADDRLYTQCVQTVVENWEPGLAKIQYQLDTMDEQGVDQELSFPYFPEDLGPDEVLQQLLRFGTYPWTVSSGCAFSRRFLEGIMPIDADLIFKSPDGYANKLAPLFGAVKSLRTVLGGYRVHGQNAWAQAPGPLRAGPFTRNTRFDIVMHAELRRLAASRGHTIPDFDEICTPNQVEVRALSYRLAPSEHPQARDTRRLLAGLGLRSALRAPNTSAIGRLLWSLWLTTATLAPIWLVSRLYLGFRGQSGRSSLSRHVLNFARGRAGRYAPPPERA</sequence>
<dbReference type="Gene3D" id="3.90.550.10">
    <property type="entry name" value="Spore Coat Polysaccharide Biosynthesis Protein SpsA, Chain A"/>
    <property type="match status" value="1"/>
</dbReference>
<dbReference type="InterPro" id="IPR001173">
    <property type="entry name" value="Glyco_trans_2-like"/>
</dbReference>
<dbReference type="RefSeq" id="WP_111458063.1">
    <property type="nucleotide sequence ID" value="NZ_QFYP01000001.1"/>
</dbReference>
<dbReference type="SUPFAM" id="SSF53448">
    <property type="entry name" value="Nucleotide-diphospho-sugar transferases"/>
    <property type="match status" value="1"/>
</dbReference>
<keyword evidence="2" id="KW-0808">Transferase</keyword>
<dbReference type="PANTHER" id="PTHR22916:SF3">
    <property type="entry name" value="UDP-GLCNAC:BETAGAL BETA-1,3-N-ACETYLGLUCOSAMINYLTRANSFERASE-LIKE PROTEIN 1"/>
    <property type="match status" value="1"/>
</dbReference>
<dbReference type="CDD" id="cd00761">
    <property type="entry name" value="Glyco_tranf_GTA_type"/>
    <property type="match status" value="1"/>
</dbReference>
<accession>A0A328B2W5</accession>
<proteinExistence type="predicted"/>
<comment type="caution">
    <text evidence="2">The sequence shown here is derived from an EMBL/GenBank/DDBJ whole genome shotgun (WGS) entry which is preliminary data.</text>
</comment>
<gene>
    <name evidence="2" type="ORF">DJ021_13620</name>
</gene>
<name>A0A328B2W5_9CAUL</name>
<dbReference type="AlphaFoldDB" id="A0A328B2W5"/>
<dbReference type="OrthoDB" id="9806521at2"/>
<feature type="domain" description="Glycosyltransferase 2-like" evidence="1">
    <location>
        <begin position="6"/>
        <end position="109"/>
    </location>
</feature>
<protein>
    <submittedName>
        <fullName evidence="2">Glycosyltransferase family 2 protein</fullName>
    </submittedName>
</protein>
<dbReference type="PANTHER" id="PTHR22916">
    <property type="entry name" value="GLYCOSYLTRANSFERASE"/>
    <property type="match status" value="1"/>
</dbReference>
<dbReference type="EMBL" id="QFYP01000001">
    <property type="protein sequence ID" value="RAK60771.1"/>
    <property type="molecule type" value="Genomic_DNA"/>
</dbReference>
<organism evidence="2 3">
    <name type="scientific">Phenylobacterium hankyongense</name>
    <dbReference type="NCBI Taxonomy" id="1813876"/>
    <lineage>
        <taxon>Bacteria</taxon>
        <taxon>Pseudomonadati</taxon>
        <taxon>Pseudomonadota</taxon>
        <taxon>Alphaproteobacteria</taxon>
        <taxon>Caulobacterales</taxon>
        <taxon>Caulobacteraceae</taxon>
        <taxon>Phenylobacterium</taxon>
    </lineage>
</organism>
<dbReference type="InterPro" id="IPR029044">
    <property type="entry name" value="Nucleotide-diphossugar_trans"/>
</dbReference>
<dbReference type="Pfam" id="PF00535">
    <property type="entry name" value="Glycos_transf_2"/>
    <property type="match status" value="1"/>
</dbReference>
<dbReference type="Proteomes" id="UP000249842">
    <property type="component" value="Unassembled WGS sequence"/>
</dbReference>
<evidence type="ECO:0000313" key="3">
    <source>
        <dbReference type="Proteomes" id="UP000249842"/>
    </source>
</evidence>
<evidence type="ECO:0000259" key="1">
    <source>
        <dbReference type="Pfam" id="PF00535"/>
    </source>
</evidence>